<name>A0ABU6ZFS9_9FABA</name>
<evidence type="ECO:0000313" key="2">
    <source>
        <dbReference type="EMBL" id="MED6220803.1"/>
    </source>
</evidence>
<keyword evidence="3" id="KW-1185">Reference proteome</keyword>
<dbReference type="InterPro" id="IPR004332">
    <property type="entry name" value="Transposase_MuDR"/>
</dbReference>
<dbReference type="Proteomes" id="UP001341840">
    <property type="component" value="Unassembled WGS sequence"/>
</dbReference>
<comment type="caution">
    <text evidence="2">The sequence shown here is derived from an EMBL/GenBank/DDBJ whole genome shotgun (WGS) entry which is preliminary data.</text>
</comment>
<dbReference type="EMBL" id="JASCZI010272177">
    <property type="protein sequence ID" value="MED6220803.1"/>
    <property type="molecule type" value="Genomic_DNA"/>
</dbReference>
<proteinExistence type="predicted"/>
<reference evidence="2 3" key="1">
    <citation type="journal article" date="2023" name="Plants (Basel)">
        <title>Bridging the Gap: Combining Genomics and Transcriptomics Approaches to Understand Stylosanthes scabra, an Orphan Legume from the Brazilian Caatinga.</title>
        <authorList>
            <person name="Ferreira-Neto J.R.C."/>
            <person name="da Silva M.D."/>
            <person name="Binneck E."/>
            <person name="de Melo N.F."/>
            <person name="da Silva R.H."/>
            <person name="de Melo A.L.T.M."/>
            <person name="Pandolfi V."/>
            <person name="Bustamante F.O."/>
            <person name="Brasileiro-Vidal A.C."/>
            <person name="Benko-Iseppon A.M."/>
        </authorList>
    </citation>
    <scope>NUCLEOTIDE SEQUENCE [LARGE SCALE GENOMIC DNA]</scope>
    <source>
        <tissue evidence="2">Leaves</tissue>
    </source>
</reference>
<evidence type="ECO:0000313" key="3">
    <source>
        <dbReference type="Proteomes" id="UP001341840"/>
    </source>
</evidence>
<organism evidence="2 3">
    <name type="scientific">Stylosanthes scabra</name>
    <dbReference type="NCBI Taxonomy" id="79078"/>
    <lineage>
        <taxon>Eukaryota</taxon>
        <taxon>Viridiplantae</taxon>
        <taxon>Streptophyta</taxon>
        <taxon>Embryophyta</taxon>
        <taxon>Tracheophyta</taxon>
        <taxon>Spermatophyta</taxon>
        <taxon>Magnoliopsida</taxon>
        <taxon>eudicotyledons</taxon>
        <taxon>Gunneridae</taxon>
        <taxon>Pentapetalae</taxon>
        <taxon>rosids</taxon>
        <taxon>fabids</taxon>
        <taxon>Fabales</taxon>
        <taxon>Fabaceae</taxon>
        <taxon>Papilionoideae</taxon>
        <taxon>50 kb inversion clade</taxon>
        <taxon>dalbergioids sensu lato</taxon>
        <taxon>Dalbergieae</taxon>
        <taxon>Pterocarpus clade</taxon>
        <taxon>Stylosanthes</taxon>
    </lineage>
</organism>
<gene>
    <name evidence="2" type="ORF">PIB30_048395</name>
</gene>
<evidence type="ECO:0000259" key="1">
    <source>
        <dbReference type="Pfam" id="PF03108"/>
    </source>
</evidence>
<feature type="domain" description="Transposase MuDR plant" evidence="1">
    <location>
        <begin position="23"/>
        <end position="82"/>
    </location>
</feature>
<protein>
    <recommendedName>
        <fullName evidence="1">Transposase MuDR plant domain-containing protein</fullName>
    </recommendedName>
</protein>
<sequence>MGEEPREGFGGGGDDYDVDGGQEFRVGHPFNTREAVQLAMKNYNIKRAFEYKVVESDPYKYVCRSKQYGAGCPWSIRVSLRTNLGYYYSSSLPTAMHPHQVRGRPTLETGYIHDRINGTHLAMSIVFLSAVLHSDRYVQTRTALPHVKHTHAGKSLNKGNHRRCTRFPDFLGMRYPPMNKRI</sequence>
<accession>A0ABU6ZFS9</accession>
<dbReference type="Pfam" id="PF03108">
    <property type="entry name" value="DBD_Tnp_Mut"/>
    <property type="match status" value="1"/>
</dbReference>